<proteinExistence type="predicted"/>
<sequence>MRGNLTKRSFRLSVSLLWSLEVTQRLASMVARQIVFYNRVVEKLISYSFLFH</sequence>
<dbReference type="Proteomes" id="UP000056502">
    <property type="component" value="Chromosome I"/>
</dbReference>
<evidence type="ECO:0000313" key="2">
    <source>
        <dbReference type="Proteomes" id="UP000056502"/>
    </source>
</evidence>
<organism evidence="1">
    <name type="scientific">Leptospira interrogans serovar Hardjo str. Norma</name>
    <dbReference type="NCBI Taxonomy" id="1279460"/>
    <lineage>
        <taxon>Bacteria</taxon>
        <taxon>Pseudomonadati</taxon>
        <taxon>Spirochaetota</taxon>
        <taxon>Spirochaetia</taxon>
        <taxon>Leptospirales</taxon>
        <taxon>Leptospiraceae</taxon>
        <taxon>Leptospira</taxon>
    </lineage>
</organism>
<gene>
    <name evidence="1" type="ORF">G436_1179</name>
</gene>
<dbReference type="PATRIC" id="fig|1279460.3.peg.1186"/>
<protein>
    <submittedName>
        <fullName evidence="1">Uncharacterized protein</fullName>
    </submittedName>
</protein>
<dbReference type="AlphaFoldDB" id="A0A0M3TL31"/>
<dbReference type="EMBL" id="CP012603">
    <property type="protein sequence ID" value="ALE38385.1"/>
    <property type="molecule type" value="Genomic_DNA"/>
</dbReference>
<evidence type="ECO:0000313" key="1">
    <source>
        <dbReference type="EMBL" id="ALE38385.1"/>
    </source>
</evidence>
<accession>A0A0M3TL31</accession>
<name>A0A0M3TL31_LEPIR</name>
<reference evidence="1 2" key="1">
    <citation type="journal article" date="2015" name="Genome Announc.">
        <title>Whole-Genome Sequence of Leptospira interrogans Serovar Hardjo Subtype Hardjoprajitno Strain Norma, Isolated from Cattle in a Leptospirosis Outbreak in Brazil.</title>
        <authorList>
            <person name="Cosate M.R."/>
            <person name="Soares S.C."/>
            <person name="Mendes T.A."/>
            <person name="Raittz R.T."/>
            <person name="Moreira E.C."/>
            <person name="Leite R."/>
            <person name="Fernandes G.R."/>
            <person name="Haddad J.P."/>
            <person name="Ortega J.M."/>
        </authorList>
    </citation>
    <scope>NUCLEOTIDE SEQUENCE [LARGE SCALE GENOMIC DNA]</scope>
    <source>
        <strain evidence="1 2">Norma</strain>
    </source>
</reference>